<evidence type="ECO:0000313" key="2">
    <source>
        <dbReference type="EMBL" id="MDA0179557.1"/>
    </source>
</evidence>
<dbReference type="Proteomes" id="UP001147653">
    <property type="component" value="Unassembled WGS sequence"/>
</dbReference>
<comment type="caution">
    <text evidence="2">The sequence shown here is derived from an EMBL/GenBank/DDBJ whole genome shotgun (WGS) entry which is preliminary data.</text>
</comment>
<dbReference type="EMBL" id="JAPDDP010000005">
    <property type="protein sequence ID" value="MDA0179557.1"/>
    <property type="molecule type" value="Genomic_DNA"/>
</dbReference>
<feature type="domain" description="CHAT" evidence="1">
    <location>
        <begin position="660"/>
        <end position="918"/>
    </location>
</feature>
<gene>
    <name evidence="2" type="ORF">OJ997_04560</name>
</gene>
<dbReference type="AlphaFoldDB" id="A0A9X3N771"/>
<dbReference type="InterPro" id="IPR011990">
    <property type="entry name" value="TPR-like_helical_dom_sf"/>
</dbReference>
<proteinExistence type="predicted"/>
<keyword evidence="3" id="KW-1185">Reference proteome</keyword>
<reference evidence="2" key="1">
    <citation type="submission" date="2022-10" db="EMBL/GenBank/DDBJ databases">
        <title>The WGS of Solirubrobacter phytolaccae KCTC 29190.</title>
        <authorList>
            <person name="Jiang Z."/>
        </authorList>
    </citation>
    <scope>NUCLEOTIDE SEQUENCE</scope>
    <source>
        <strain evidence="2">KCTC 29190</strain>
    </source>
</reference>
<organism evidence="2 3">
    <name type="scientific">Solirubrobacter phytolaccae</name>
    <dbReference type="NCBI Taxonomy" id="1404360"/>
    <lineage>
        <taxon>Bacteria</taxon>
        <taxon>Bacillati</taxon>
        <taxon>Actinomycetota</taxon>
        <taxon>Thermoleophilia</taxon>
        <taxon>Solirubrobacterales</taxon>
        <taxon>Solirubrobacteraceae</taxon>
        <taxon>Solirubrobacter</taxon>
    </lineage>
</organism>
<name>A0A9X3N771_9ACTN</name>
<evidence type="ECO:0000259" key="1">
    <source>
        <dbReference type="Pfam" id="PF12770"/>
    </source>
</evidence>
<sequence>MSGRVQATNLERRCAMEPRGARTGRFLRAAAPVALAAAAAVASALRNRAASELPVEQADDDMAELIAIAGAQTATHQAMVRAVAERSDPRHDAGPAFEHYFTHARALVARMEAANERWPGLVTSETIVGTASSLAQHLAMQADYEDANGDRERARGLRDESAHFAGRYMPAGGRAGMRRAEAMGLAMQGEFNAALLALDEAREAFVAAHRLDDAAQTSLYQANLYEWLGDVDRAVDVLAQVRAALAPRLAGGAPSAADVATRIDEQFRAIMQGIASQAGEDALRLRIVAFEMATQEARLRRELGQLDVAEALFQETRSFHEENGLLASLHFHLAVLAVRRGYGDHALALLEGIEGAFTHGLLRPRRPALRMVQADALLLRGEPERALCTADEAIADLETYPDSELAWKLRWRRGQSLERLRREPEAMAALLDAAAAADRLRKSSLGYRLDTTFLRDKRSMFEAGIDLAVKRRDGRGAALLIELVKARALSATLSIPREARHGQSDEEQAFDALSARLDALDFEVNTAGTMTIARREEWDALLAERTALIERMRIADPRWRGLSAPPTFDVAATVDRLDRRNTTALTLLHRPGRIDAVLLGNGVAEVRSHALTAEVEATLAEYAANLRRASPDEWLFDVSSERGLGLRDLVPAELLDTALAGGALVIVPHGVLHLLPWAGLAAPDGRRALEHTAVSVLPNLTCLSLLDAPFGPPVAAAIIGDPDYAGLTRYPPLEHAAAEIADVAMIHHHRLIAPPCTAEAATEAACRRLATARDLDRGVLHVSAHGTLDASEPLRSGLLFSGGTLLDAAELAQLHLAADEIVLSACSTGWRPQAVGTLTLAGDDALGLPAAALEAGARAVLVSIAPLADEPARDLFVGYHRRRAAEWEPVAAFNGAQRELLAAGAHEPWTWISATAYGW</sequence>
<dbReference type="SUPFAM" id="SSF48452">
    <property type="entry name" value="TPR-like"/>
    <property type="match status" value="2"/>
</dbReference>
<evidence type="ECO:0000313" key="3">
    <source>
        <dbReference type="Proteomes" id="UP001147653"/>
    </source>
</evidence>
<protein>
    <submittedName>
        <fullName evidence="2">CHAT domain-containing protein</fullName>
    </submittedName>
</protein>
<accession>A0A9X3N771</accession>
<dbReference type="Pfam" id="PF12770">
    <property type="entry name" value="CHAT"/>
    <property type="match status" value="1"/>
</dbReference>
<dbReference type="Gene3D" id="1.25.40.10">
    <property type="entry name" value="Tetratricopeptide repeat domain"/>
    <property type="match status" value="1"/>
</dbReference>
<dbReference type="InterPro" id="IPR024983">
    <property type="entry name" value="CHAT_dom"/>
</dbReference>